<evidence type="ECO:0000313" key="5">
    <source>
        <dbReference type="WBParaSite" id="SBAD_0001297101-mRNA-1"/>
    </source>
</evidence>
<organism evidence="5">
    <name type="scientific">Soboliphyme baturini</name>
    <dbReference type="NCBI Taxonomy" id="241478"/>
    <lineage>
        <taxon>Eukaryota</taxon>
        <taxon>Metazoa</taxon>
        <taxon>Ecdysozoa</taxon>
        <taxon>Nematoda</taxon>
        <taxon>Enoplea</taxon>
        <taxon>Dorylaimia</taxon>
        <taxon>Dioctophymatida</taxon>
        <taxon>Dioctophymatoidea</taxon>
        <taxon>Soboliphymatidae</taxon>
        <taxon>Soboliphyme</taxon>
    </lineage>
</organism>
<evidence type="ECO:0000256" key="1">
    <source>
        <dbReference type="SAM" id="MobiDB-lite"/>
    </source>
</evidence>
<keyword evidence="2" id="KW-0732">Signal</keyword>
<proteinExistence type="predicted"/>
<feature type="region of interest" description="Disordered" evidence="1">
    <location>
        <begin position="154"/>
        <end position="217"/>
    </location>
</feature>
<dbReference type="AlphaFoldDB" id="A0A183J9L4"/>
<accession>A0A183J9L4</accession>
<feature type="chain" id="PRO_5043140463" evidence="2">
    <location>
        <begin position="22"/>
        <end position="344"/>
    </location>
</feature>
<feature type="signal peptide" evidence="2">
    <location>
        <begin position="1"/>
        <end position="21"/>
    </location>
</feature>
<reference evidence="3 4" key="2">
    <citation type="submission" date="2018-11" db="EMBL/GenBank/DDBJ databases">
        <authorList>
            <consortium name="Pathogen Informatics"/>
        </authorList>
    </citation>
    <scope>NUCLEOTIDE SEQUENCE [LARGE SCALE GENOMIC DNA]</scope>
</reference>
<feature type="compositionally biased region" description="Basic and acidic residues" evidence="1">
    <location>
        <begin position="160"/>
        <end position="183"/>
    </location>
</feature>
<dbReference type="Proteomes" id="UP000270296">
    <property type="component" value="Unassembled WGS sequence"/>
</dbReference>
<protein>
    <submittedName>
        <fullName evidence="5">Secreted protein</fullName>
    </submittedName>
</protein>
<gene>
    <name evidence="3" type="ORF">SBAD_LOCUS12562</name>
</gene>
<sequence>MRGRIVVLAIALLALQRKSVGINDFQQRLPRSSESEKFDFPRYSVVILHPYSKHVRGVTDGSEQYEPIPPARHVRFQMHGDHRKFANDRRRHRISDITDEHNDLIVAEDYRPRNKRHSSMYLPAVDRYYPKQLLDITGYHRTLLKFGGRYHGGRKAMTSDMKKSAAEERSAKNEGSVNKKHDLTAPTKVLFRQKRNEAPSERSLLKQHHNNLKETNQVKGNLRLLLIHGSSFRSGTRLSEPHTSDTSAHTGAALTDHRSDGNRQRRPWLKNGPHEKYDLKLLTEEDLPDTDYLRRNRRGILFDMLPHVLNDISIYQRTYMKHDGKLRGEPEINMPAAINEIALN</sequence>
<reference evidence="5" key="1">
    <citation type="submission" date="2016-06" db="UniProtKB">
        <authorList>
            <consortium name="WormBaseParasite"/>
        </authorList>
    </citation>
    <scope>IDENTIFICATION</scope>
</reference>
<dbReference type="WBParaSite" id="SBAD_0001297101-mRNA-1">
    <property type="protein sequence ID" value="SBAD_0001297101-mRNA-1"/>
    <property type="gene ID" value="SBAD_0001297101"/>
</dbReference>
<keyword evidence="4" id="KW-1185">Reference proteome</keyword>
<evidence type="ECO:0000313" key="4">
    <source>
        <dbReference type="Proteomes" id="UP000270296"/>
    </source>
</evidence>
<evidence type="ECO:0000313" key="3">
    <source>
        <dbReference type="EMBL" id="VDP49650.1"/>
    </source>
</evidence>
<feature type="region of interest" description="Disordered" evidence="1">
    <location>
        <begin position="233"/>
        <end position="272"/>
    </location>
</feature>
<name>A0A183J9L4_9BILA</name>
<dbReference type="EMBL" id="UZAM01018137">
    <property type="protein sequence ID" value="VDP49650.1"/>
    <property type="molecule type" value="Genomic_DNA"/>
</dbReference>
<feature type="compositionally biased region" description="Basic and acidic residues" evidence="1">
    <location>
        <begin position="194"/>
        <end position="204"/>
    </location>
</feature>
<evidence type="ECO:0000256" key="2">
    <source>
        <dbReference type="SAM" id="SignalP"/>
    </source>
</evidence>